<evidence type="ECO:0000313" key="2">
    <source>
        <dbReference type="Proteomes" id="UP000295292"/>
    </source>
</evidence>
<dbReference type="Proteomes" id="UP000295292">
    <property type="component" value="Unassembled WGS sequence"/>
</dbReference>
<protein>
    <submittedName>
        <fullName evidence="1">Uncharacterized protein</fullName>
    </submittedName>
</protein>
<dbReference type="RefSeq" id="WP_133584242.1">
    <property type="nucleotide sequence ID" value="NZ_SNYV01000013.1"/>
</dbReference>
<dbReference type="AlphaFoldDB" id="A0A4V3DDS5"/>
<evidence type="ECO:0000313" key="1">
    <source>
        <dbReference type="EMBL" id="TDQ77978.1"/>
    </source>
</evidence>
<dbReference type="OrthoDB" id="692440at2"/>
<comment type="caution">
    <text evidence="1">The sequence shown here is derived from an EMBL/GenBank/DDBJ whole genome shotgun (WGS) entry which is preliminary data.</text>
</comment>
<keyword evidence="2" id="KW-1185">Reference proteome</keyword>
<accession>A0A4V3DDS5</accession>
<gene>
    <name evidence="1" type="ORF">CLV99_1953</name>
</gene>
<dbReference type="PROSITE" id="PS51257">
    <property type="entry name" value="PROKAR_LIPOPROTEIN"/>
    <property type="match status" value="1"/>
</dbReference>
<sequence length="672" mass="74618">MRKTNLMIKGVISKPYYLITIIALGILTLSACSKEGPKEVTPDGSTKLSITIGSIIDEDLVSSSDAKMMSIAPKTATGEQITNSETVKFKDIEIDITSAEGRDLSFGEHAKAISFEKVRATPSSKQMSTRALNPLAADIPMEIGVKYWFVLFNPATQKFEQSLQLVSGTSTKLDVVRNQNYEWYAYSYDDTDDITALDPNNPQIQTKPNRPFLYAKGTIKATTTGDTPLSITFKHQLQQLKIRLNTRGLFGNITSLLAKFAANTPVKTRAFDIKTGGFTGTLTNVPIADLTFSKIENDSERQVEARYYTADLSQRSYTIDIEKLSVKYPNNTVEDLPLSSLGLADRTFGFTKGGAGWVQYVEIKAFKVIPTKSILHIEGNDTYSYAASNPAKASGAFLRDPRNFSAVSKYVRVQGFTHDIQGSTANILRNKLSNPVNYPDIIIAGMFSGFTQADYDALEIYVRRGGVVFLMIENTNLGRPEVFFQRIFNSQAVTMKLYDISGSIYKLNNVDSDVLGWPFGDTRGKYWGQDGSSTFYIENIPASEKENIFIYSESAVNRNNQQPGSVSMFRHKTFNLFYVGDTGMLSNEKQWGQYGSTTIEPYATDQNNFPVAHTAYGRLAQSSSPEAGTPAGGWHVHNSVIFGNVFAHLIAQSHYMMLDRSPFTFSEQVFFD</sequence>
<dbReference type="EMBL" id="SNYV01000013">
    <property type="protein sequence ID" value="TDQ77978.1"/>
    <property type="molecule type" value="Genomic_DNA"/>
</dbReference>
<name>A0A4V3DDS5_9SPHI</name>
<proteinExistence type="predicted"/>
<reference evidence="1 2" key="1">
    <citation type="submission" date="2019-03" db="EMBL/GenBank/DDBJ databases">
        <title>Genomic Encyclopedia of Archaeal and Bacterial Type Strains, Phase II (KMG-II): from individual species to whole genera.</title>
        <authorList>
            <person name="Goeker M."/>
        </authorList>
    </citation>
    <scope>NUCLEOTIDE SEQUENCE [LARGE SCALE GENOMIC DNA]</scope>
    <source>
        <strain evidence="1 2">DSM 28353</strain>
    </source>
</reference>
<organism evidence="1 2">
    <name type="scientific">Sphingobacterium yanglingense</name>
    <dbReference type="NCBI Taxonomy" id="1437280"/>
    <lineage>
        <taxon>Bacteria</taxon>
        <taxon>Pseudomonadati</taxon>
        <taxon>Bacteroidota</taxon>
        <taxon>Sphingobacteriia</taxon>
        <taxon>Sphingobacteriales</taxon>
        <taxon>Sphingobacteriaceae</taxon>
        <taxon>Sphingobacterium</taxon>
    </lineage>
</organism>